<dbReference type="SUPFAM" id="SSF51905">
    <property type="entry name" value="FAD/NAD(P)-binding domain"/>
    <property type="match status" value="1"/>
</dbReference>
<organism evidence="4 5">
    <name type="scientific">Hymenobacter amundsenii</name>
    <dbReference type="NCBI Taxonomy" id="2006685"/>
    <lineage>
        <taxon>Bacteria</taxon>
        <taxon>Pseudomonadati</taxon>
        <taxon>Bacteroidota</taxon>
        <taxon>Cytophagia</taxon>
        <taxon>Cytophagales</taxon>
        <taxon>Hymenobacteraceae</taxon>
        <taxon>Hymenobacter</taxon>
    </lineage>
</organism>
<protein>
    <submittedName>
        <fullName evidence="4">Monooxygenase</fullName>
    </submittedName>
</protein>
<dbReference type="RefSeq" id="WP_088465783.1">
    <property type="nucleotide sequence ID" value="NZ_NIRR01000044.1"/>
</dbReference>
<keyword evidence="5" id="KW-1185">Reference proteome</keyword>
<comment type="caution">
    <text evidence="4">The sequence shown here is derived from an EMBL/GenBank/DDBJ whole genome shotgun (WGS) entry which is preliminary data.</text>
</comment>
<dbReference type="Gene3D" id="3.50.50.60">
    <property type="entry name" value="FAD/NAD(P)-binding domain"/>
    <property type="match status" value="1"/>
</dbReference>
<evidence type="ECO:0000256" key="1">
    <source>
        <dbReference type="ARBA" id="ARBA00023002"/>
    </source>
</evidence>
<feature type="domain" description="FAD-binding" evidence="3">
    <location>
        <begin position="3"/>
        <end position="314"/>
    </location>
</feature>
<dbReference type="EMBL" id="NIRR01000044">
    <property type="protein sequence ID" value="OWP61764.1"/>
    <property type="molecule type" value="Genomic_DNA"/>
</dbReference>
<reference evidence="4 5" key="1">
    <citation type="submission" date="2017-06" db="EMBL/GenBank/DDBJ databases">
        <title>Hymenobacter amundsenii sp. nov. isolated from regoliths in Antarctica.</title>
        <authorList>
            <person name="Sedlacek I."/>
            <person name="Kralova S."/>
            <person name="Pantucek R."/>
            <person name="Svec P."/>
            <person name="Holochova P."/>
            <person name="Stankova E."/>
            <person name="Vrbovska V."/>
            <person name="Busse H.-J."/>
        </authorList>
    </citation>
    <scope>NUCLEOTIDE SEQUENCE [LARGE SCALE GENOMIC DNA]</scope>
    <source>
        <strain evidence="4 5">CCM 8682</strain>
    </source>
</reference>
<dbReference type="PANTHER" id="PTHR13789:SF309">
    <property type="entry name" value="PUTATIVE (AFU_ORTHOLOGUE AFUA_6G14510)-RELATED"/>
    <property type="match status" value="1"/>
</dbReference>
<dbReference type="GO" id="GO:0004497">
    <property type="term" value="F:monooxygenase activity"/>
    <property type="evidence" value="ECO:0007669"/>
    <property type="project" value="UniProtKB-KW"/>
</dbReference>
<keyword evidence="2 4" id="KW-0503">Monooxygenase</keyword>
<dbReference type="GO" id="GO:0071949">
    <property type="term" value="F:FAD binding"/>
    <property type="evidence" value="ECO:0007669"/>
    <property type="project" value="InterPro"/>
</dbReference>
<accession>A0A246FGX5</accession>
<dbReference type="InterPro" id="IPR050493">
    <property type="entry name" value="FAD-dep_Monooxygenase_BioMet"/>
</dbReference>
<evidence type="ECO:0000313" key="5">
    <source>
        <dbReference type="Proteomes" id="UP000197277"/>
    </source>
</evidence>
<dbReference type="AlphaFoldDB" id="A0A246FGX5"/>
<evidence type="ECO:0000259" key="3">
    <source>
        <dbReference type="Pfam" id="PF01494"/>
    </source>
</evidence>
<keyword evidence="1" id="KW-0560">Oxidoreductase</keyword>
<gene>
    <name evidence="4" type="ORF">CDA63_17645</name>
</gene>
<name>A0A246FGX5_9BACT</name>
<proteinExistence type="predicted"/>
<evidence type="ECO:0000256" key="2">
    <source>
        <dbReference type="ARBA" id="ARBA00023033"/>
    </source>
</evidence>
<dbReference type="Proteomes" id="UP000197277">
    <property type="component" value="Unassembled WGS sequence"/>
</dbReference>
<evidence type="ECO:0000313" key="4">
    <source>
        <dbReference type="EMBL" id="OWP61764.1"/>
    </source>
</evidence>
<dbReference type="PRINTS" id="PR00420">
    <property type="entry name" value="RNGMNOXGNASE"/>
</dbReference>
<dbReference type="PANTHER" id="PTHR13789">
    <property type="entry name" value="MONOOXYGENASE"/>
    <property type="match status" value="1"/>
</dbReference>
<dbReference type="OrthoDB" id="9766816at2"/>
<dbReference type="InterPro" id="IPR036188">
    <property type="entry name" value="FAD/NAD-bd_sf"/>
</dbReference>
<dbReference type="Pfam" id="PF01494">
    <property type="entry name" value="FAD_binding_3"/>
    <property type="match status" value="1"/>
</dbReference>
<dbReference type="InterPro" id="IPR002938">
    <property type="entry name" value="FAD-bd"/>
</dbReference>
<sequence length="383" mass="41667">MAEFIVIGAGIGGLATAHALLNLGHAVQVYEAAPELREVGAGIVVGANAMRALHELGLAEPVRAHGTPISHLYLFDQRGRQLHAADTSEFTQKLGFENIGIHRATLQRILLAGLPANCLHVGTPFERFTTAPAGVVAHFANGHHATADALLGADGIGSRVRQQLWPHTQPRYAGYTCWRAVVDATQLQLPPGTSGETWGDAGRRFGYVPVGAGRVYWFACLNSATPRNPHFRDYRVADLQREFAGFHAPAPQLLGLTHDDQLLWNDILDLRPLPYFAQGSVLLLGDAAHATTPNLGQGAGMALEDAAVLARCLRTTPTDLPAAFRQFEQLRQARTARIIRTSRQLGRVGQFQNPLLVALRNATMRLLPAAVARYQMAWLYEEL</sequence>